<keyword evidence="2" id="KW-1133">Transmembrane helix</keyword>
<dbReference type="RefSeq" id="WP_113952682.1">
    <property type="nucleotide sequence ID" value="NZ_QNRT01000001.1"/>
</dbReference>
<feature type="compositionally biased region" description="Basic and acidic residues" evidence="1">
    <location>
        <begin position="75"/>
        <end position="88"/>
    </location>
</feature>
<gene>
    <name evidence="3" type="ORF">DFR28_101466</name>
</gene>
<dbReference type="Proteomes" id="UP000253083">
    <property type="component" value="Unassembled WGS sequence"/>
</dbReference>
<keyword evidence="2" id="KW-0812">Transmembrane</keyword>
<evidence type="ECO:0000256" key="2">
    <source>
        <dbReference type="SAM" id="Phobius"/>
    </source>
</evidence>
<dbReference type="OrthoDB" id="7066027at2"/>
<dbReference type="NCBIfam" id="NF033233">
    <property type="entry name" value="twin_helix"/>
    <property type="match status" value="1"/>
</dbReference>
<organism evidence="3 4">
    <name type="scientific">Arenicella xantha</name>
    <dbReference type="NCBI Taxonomy" id="644221"/>
    <lineage>
        <taxon>Bacteria</taxon>
        <taxon>Pseudomonadati</taxon>
        <taxon>Pseudomonadota</taxon>
        <taxon>Gammaproteobacteria</taxon>
        <taxon>Arenicellales</taxon>
        <taxon>Arenicellaceae</taxon>
        <taxon>Arenicella</taxon>
    </lineage>
</organism>
<comment type="caution">
    <text evidence="3">The sequence shown here is derived from an EMBL/GenBank/DDBJ whole genome shotgun (WGS) entry which is preliminary data.</text>
</comment>
<reference evidence="3 4" key="1">
    <citation type="submission" date="2018-06" db="EMBL/GenBank/DDBJ databases">
        <title>Genomic Encyclopedia of Type Strains, Phase IV (KMG-IV): sequencing the most valuable type-strain genomes for metagenomic binning, comparative biology and taxonomic classification.</title>
        <authorList>
            <person name="Goeker M."/>
        </authorList>
    </citation>
    <scope>NUCLEOTIDE SEQUENCE [LARGE SCALE GENOMIC DNA]</scope>
    <source>
        <strain evidence="3 4">DSM 24032</strain>
    </source>
</reference>
<feature type="transmembrane region" description="Helical" evidence="2">
    <location>
        <begin position="45"/>
        <end position="64"/>
    </location>
</feature>
<feature type="transmembrane region" description="Helical" evidence="2">
    <location>
        <begin position="5"/>
        <end position="25"/>
    </location>
</feature>
<dbReference type="EMBL" id="QNRT01000001">
    <property type="protein sequence ID" value="RBP53081.1"/>
    <property type="molecule type" value="Genomic_DNA"/>
</dbReference>
<proteinExistence type="predicted"/>
<dbReference type="Pfam" id="PF11137">
    <property type="entry name" value="DUF2909"/>
    <property type="match status" value="1"/>
</dbReference>
<protein>
    <submittedName>
        <fullName evidence="3">DUF2909 family protein</fullName>
    </submittedName>
</protein>
<dbReference type="InParanoid" id="A0A395JN51"/>
<sequence length="88" mass="9999">MSKIVIIVLLLAMIASLGVGLFHLIKTPNENDKGDQLVKSLTWRIGIWVILFVFILLSLKLGWIKPSNSVNPEKFNQEQQERIDQSNP</sequence>
<feature type="region of interest" description="Disordered" evidence="1">
    <location>
        <begin position="68"/>
        <end position="88"/>
    </location>
</feature>
<accession>A0A395JN51</accession>
<name>A0A395JN51_9GAMM</name>
<keyword evidence="2" id="KW-0472">Membrane</keyword>
<evidence type="ECO:0000313" key="4">
    <source>
        <dbReference type="Proteomes" id="UP000253083"/>
    </source>
</evidence>
<evidence type="ECO:0000313" key="3">
    <source>
        <dbReference type="EMBL" id="RBP53081.1"/>
    </source>
</evidence>
<dbReference type="AlphaFoldDB" id="A0A395JN51"/>
<evidence type="ECO:0000256" key="1">
    <source>
        <dbReference type="SAM" id="MobiDB-lite"/>
    </source>
</evidence>
<keyword evidence="4" id="KW-1185">Reference proteome</keyword>
<dbReference type="InterPro" id="IPR021313">
    <property type="entry name" value="DUF2909"/>
</dbReference>